<feature type="region of interest" description="Disordered" evidence="2">
    <location>
        <begin position="1"/>
        <end position="24"/>
    </location>
</feature>
<feature type="compositionally biased region" description="Polar residues" evidence="2">
    <location>
        <begin position="1"/>
        <end position="10"/>
    </location>
</feature>
<dbReference type="InterPro" id="IPR039261">
    <property type="entry name" value="FNR_nucleotide-bd"/>
</dbReference>
<dbReference type="InterPro" id="IPR017927">
    <property type="entry name" value="FAD-bd_FR_type"/>
</dbReference>
<proteinExistence type="inferred from homology"/>
<keyword evidence="5" id="KW-1185">Reference proteome</keyword>
<dbReference type="PANTHER" id="PTHR30157:SF0">
    <property type="entry name" value="NADPH-DEPENDENT FERRIC-CHELATE REDUCTASE"/>
    <property type="match status" value="1"/>
</dbReference>
<dbReference type="KEGG" id="ahu:A6A40_17715"/>
<evidence type="ECO:0000313" key="4">
    <source>
        <dbReference type="EMBL" id="AWB06886.1"/>
    </source>
</evidence>
<name>A0A2R4VR31_9PROT</name>
<evidence type="ECO:0000256" key="2">
    <source>
        <dbReference type="SAM" id="MobiDB-lite"/>
    </source>
</evidence>
<reference evidence="4 5" key="1">
    <citation type="submission" date="2018-04" db="EMBL/GenBank/DDBJ databases">
        <title>Complete genome sequence of the nitrogen-fixing bacterium Azospirillum humicireducens type strain SgZ-5.</title>
        <authorList>
            <person name="Yu Z."/>
        </authorList>
    </citation>
    <scope>NUCLEOTIDE SEQUENCE [LARGE SCALE GENOMIC DNA]</scope>
    <source>
        <strain evidence="4 5">SgZ-5</strain>
        <plasmid evidence="4 5">pYZ1</plasmid>
    </source>
</reference>
<dbReference type="InterPro" id="IPR013113">
    <property type="entry name" value="SIP_FAD-bd"/>
</dbReference>
<dbReference type="GO" id="GO:0016491">
    <property type="term" value="F:oxidoreductase activity"/>
    <property type="evidence" value="ECO:0007669"/>
    <property type="project" value="InterPro"/>
</dbReference>
<gene>
    <name evidence="4" type="ORF">A6A40_17715</name>
</gene>
<feature type="domain" description="FAD-binding FR-type" evidence="3">
    <location>
        <begin position="35"/>
        <end position="135"/>
    </location>
</feature>
<dbReference type="Proteomes" id="UP000077405">
    <property type="component" value="Plasmid pYZ1"/>
</dbReference>
<dbReference type="InterPro" id="IPR039374">
    <property type="entry name" value="SIP_fam"/>
</dbReference>
<accession>A0A2R4VR31</accession>
<dbReference type="EMBL" id="CP028902">
    <property type="protein sequence ID" value="AWB06886.1"/>
    <property type="molecule type" value="Genomic_DNA"/>
</dbReference>
<organism evidence="4 5">
    <name type="scientific">Azospirillum humicireducens</name>
    <dbReference type="NCBI Taxonomy" id="1226968"/>
    <lineage>
        <taxon>Bacteria</taxon>
        <taxon>Pseudomonadati</taxon>
        <taxon>Pseudomonadota</taxon>
        <taxon>Alphaproteobacteria</taxon>
        <taxon>Rhodospirillales</taxon>
        <taxon>Azospirillaceae</taxon>
        <taxon>Azospirillum</taxon>
    </lineage>
</organism>
<dbReference type="InterPro" id="IPR017938">
    <property type="entry name" value="Riboflavin_synthase-like_b-brl"/>
</dbReference>
<keyword evidence="4" id="KW-0614">Plasmid</keyword>
<dbReference type="PANTHER" id="PTHR30157">
    <property type="entry name" value="FERRIC REDUCTASE, NADPH-DEPENDENT"/>
    <property type="match status" value="1"/>
</dbReference>
<evidence type="ECO:0000256" key="1">
    <source>
        <dbReference type="ARBA" id="ARBA00035644"/>
    </source>
</evidence>
<dbReference type="Pfam" id="PF08021">
    <property type="entry name" value="FAD_binding_9"/>
    <property type="match status" value="1"/>
</dbReference>
<sequence length="252" mass="27529">MTSPAMTPTLNEPREAASGRPPAGDGVVSRLLTRLLFRQAEIVENRELASGLHLLTLEGPALRDLAWMPGDKIQVKLGSGMSTRTYTPIDWEAQQGRTRFIAHALTTGPGSLWVRNARPGEPVRLFGPRKSLDLSRLDTQTRVLVGDETAIGLAAAWHPTHTVFEVGDRTAAQSVTDRLDLPATLIARQQDDGHLETLADILLRLPGRDTGFVLAGRARTIQHLLKALRKNGVSTDRILTKAYWAEGKVGLD</sequence>
<dbReference type="AlphaFoldDB" id="A0A2R4VR31"/>
<protein>
    <submittedName>
        <fullName evidence="4">Siderophore-interacting protein</fullName>
    </submittedName>
</protein>
<geneLocation type="plasmid" evidence="4 5">
    <name>pYZ1</name>
</geneLocation>
<evidence type="ECO:0000259" key="3">
    <source>
        <dbReference type="PROSITE" id="PS51384"/>
    </source>
</evidence>
<comment type="similarity">
    <text evidence="1">Belongs to the SIP oxidoreductase family.</text>
</comment>
<dbReference type="InterPro" id="IPR007037">
    <property type="entry name" value="SIP_rossman_dom"/>
</dbReference>
<dbReference type="RefSeq" id="WP_108547190.1">
    <property type="nucleotide sequence ID" value="NZ_CP028902.1"/>
</dbReference>
<dbReference type="OrthoDB" id="9814826at2"/>
<dbReference type="SUPFAM" id="SSF63380">
    <property type="entry name" value="Riboflavin synthase domain-like"/>
    <property type="match status" value="1"/>
</dbReference>
<dbReference type="Gene3D" id="2.40.30.10">
    <property type="entry name" value="Translation factors"/>
    <property type="match status" value="1"/>
</dbReference>
<dbReference type="PROSITE" id="PS51384">
    <property type="entry name" value="FAD_FR"/>
    <property type="match status" value="1"/>
</dbReference>
<evidence type="ECO:0000313" key="5">
    <source>
        <dbReference type="Proteomes" id="UP000077405"/>
    </source>
</evidence>
<dbReference type="Pfam" id="PF04954">
    <property type="entry name" value="SIP"/>
    <property type="match status" value="1"/>
</dbReference>
<dbReference type="Gene3D" id="3.40.50.80">
    <property type="entry name" value="Nucleotide-binding domain of ferredoxin-NADP reductase (FNR) module"/>
    <property type="match status" value="1"/>
</dbReference>